<comment type="caution">
    <text evidence="1">The sequence shown here is derived from an EMBL/GenBank/DDBJ whole genome shotgun (WGS) entry which is preliminary data.</text>
</comment>
<dbReference type="GO" id="GO:0005737">
    <property type="term" value="C:cytoplasm"/>
    <property type="evidence" value="ECO:0007669"/>
    <property type="project" value="TreeGrafter"/>
</dbReference>
<dbReference type="Proteomes" id="UP000717996">
    <property type="component" value="Unassembled WGS sequence"/>
</dbReference>
<gene>
    <name evidence="1" type="ORF">G6F51_002007</name>
</gene>
<organism evidence="1 2">
    <name type="scientific">Rhizopus oryzae</name>
    <name type="common">Mucormycosis agent</name>
    <name type="synonym">Rhizopus arrhizus var. delemar</name>
    <dbReference type="NCBI Taxonomy" id="64495"/>
    <lineage>
        <taxon>Eukaryota</taxon>
        <taxon>Fungi</taxon>
        <taxon>Fungi incertae sedis</taxon>
        <taxon>Mucoromycota</taxon>
        <taxon>Mucoromycotina</taxon>
        <taxon>Mucoromycetes</taxon>
        <taxon>Mucorales</taxon>
        <taxon>Mucorineae</taxon>
        <taxon>Rhizopodaceae</taxon>
        <taxon>Rhizopus</taxon>
    </lineage>
</organism>
<dbReference type="PANTHER" id="PTHR28086:SF1">
    <property type="entry name" value="CU(2+) SUPPRESSING AND BLEOMYCIN SENSITIVE PROTEIN 1"/>
    <property type="match status" value="1"/>
</dbReference>
<dbReference type="AlphaFoldDB" id="A0A9P6YL78"/>
<accession>A0A9P6YL78</accession>
<dbReference type="Pfam" id="PF10303">
    <property type="entry name" value="DUF2408"/>
    <property type="match status" value="2"/>
</dbReference>
<evidence type="ECO:0000313" key="1">
    <source>
        <dbReference type="EMBL" id="KAG1551165.1"/>
    </source>
</evidence>
<name>A0A9P6YL78_RHIOR</name>
<dbReference type="InterPro" id="IPR018810">
    <property type="entry name" value="UPF0662"/>
</dbReference>
<dbReference type="EMBL" id="JAANIT010000164">
    <property type="protein sequence ID" value="KAG1551165.1"/>
    <property type="molecule type" value="Genomic_DNA"/>
</dbReference>
<dbReference type="PANTHER" id="PTHR28086">
    <property type="entry name" value="UPF0662 PROTEIN YPL260W"/>
    <property type="match status" value="1"/>
</dbReference>
<dbReference type="GO" id="GO:0005634">
    <property type="term" value="C:nucleus"/>
    <property type="evidence" value="ECO:0007669"/>
    <property type="project" value="TreeGrafter"/>
</dbReference>
<sequence length="464" mass="53967">MNQKVPKEEQVILENLINVRARLSAVKRDRSSYLKLDDIMPLRLETEEQMKKLSEIRGGRLLDESRELNRTDDVLDEILQILSLCFLSLGRYVSIQLVSSVYSQVITIKHIFDRLNEVGVYEEEYLHPYKAKLDEIEKILIQDTKNDIVPEYAIQVLRYKFIQCGKIYENLLNTIREVDDELIPIRDRMLRIRRNLSSICCKKEYTPDDIKPLQDELHEIDDLRVDGKFLGPDETTPPGQGVLISLLEQLYYLSHDVIFACSEDFSPALQSIRERLLEIKGHLERLELTHKWTLRQTDLFTYQHQLYDIVKLKYNYMNYDEQENPELFGKFVNDQGVAPEGQCVLDFLLHKCYRMIFELLNESTPVSEALTPVYNQLTSVRQCLSVVKKMGAPCSAEELYPYQMKLSSIDDLRKDGKFYDDRGNIPEGQGLCVDILEECYSILNSLRDESESNASTPKLSPVDL</sequence>
<reference evidence="1" key="1">
    <citation type="journal article" date="2020" name="Microb. Genom.">
        <title>Genetic diversity of clinical and environmental Mucorales isolates obtained from an investigation of mucormycosis cases among solid organ transplant recipients.</title>
        <authorList>
            <person name="Nguyen M.H."/>
            <person name="Kaul D."/>
            <person name="Muto C."/>
            <person name="Cheng S.J."/>
            <person name="Richter R.A."/>
            <person name="Bruno V.M."/>
            <person name="Liu G."/>
            <person name="Beyhan S."/>
            <person name="Sundermann A.J."/>
            <person name="Mounaud S."/>
            <person name="Pasculle A.W."/>
            <person name="Nierman W.C."/>
            <person name="Driscoll E."/>
            <person name="Cumbie R."/>
            <person name="Clancy C.J."/>
            <person name="Dupont C.L."/>
        </authorList>
    </citation>
    <scope>NUCLEOTIDE SEQUENCE</scope>
    <source>
        <strain evidence="1">GL16</strain>
    </source>
</reference>
<evidence type="ECO:0000313" key="2">
    <source>
        <dbReference type="Proteomes" id="UP000717996"/>
    </source>
</evidence>
<proteinExistence type="predicted"/>
<protein>
    <submittedName>
        <fullName evidence="1">Uncharacterized protein</fullName>
    </submittedName>
</protein>
<dbReference type="OrthoDB" id="2011986at2759"/>